<dbReference type="Proteomes" id="UP001172630">
    <property type="component" value="Unassembled WGS sequence"/>
</dbReference>
<dbReference type="InterPro" id="IPR036365">
    <property type="entry name" value="PGBD-like_sf"/>
</dbReference>
<dbReference type="InterPro" id="IPR006597">
    <property type="entry name" value="Sel1-like"/>
</dbReference>
<dbReference type="RefSeq" id="WP_285883677.1">
    <property type="nucleotide sequence ID" value="NZ_JARFYN010000064.1"/>
</dbReference>
<dbReference type="PANTHER" id="PTHR11102:SF160">
    <property type="entry name" value="ERAD-ASSOCIATED E3 UBIQUITIN-PROTEIN LIGASE COMPONENT HRD3"/>
    <property type="match status" value="1"/>
</dbReference>
<dbReference type="PANTHER" id="PTHR11102">
    <property type="entry name" value="SEL-1-LIKE PROTEIN"/>
    <property type="match status" value="1"/>
</dbReference>
<dbReference type="SUPFAM" id="SSF81901">
    <property type="entry name" value="HCP-like"/>
    <property type="match status" value="1"/>
</dbReference>
<evidence type="ECO:0000259" key="2">
    <source>
        <dbReference type="Pfam" id="PF01471"/>
    </source>
</evidence>
<dbReference type="InterPro" id="IPR036366">
    <property type="entry name" value="PGBDSf"/>
</dbReference>
<dbReference type="InterPro" id="IPR011990">
    <property type="entry name" value="TPR-like_helical_dom_sf"/>
</dbReference>
<feature type="domain" description="Peptidoglycan binding-like" evidence="2">
    <location>
        <begin position="368"/>
        <end position="403"/>
    </location>
</feature>
<reference evidence="3" key="1">
    <citation type="submission" date="2023-06" db="EMBL/GenBank/DDBJ databases">
        <title>Phylogenetic Diversity of Rhizobium strains.</title>
        <authorList>
            <person name="Moura F.T."/>
            <person name="Helene L.C.F."/>
            <person name="Hungria M."/>
        </authorList>
    </citation>
    <scope>NUCLEOTIDE SEQUENCE</scope>
    <source>
        <strain evidence="3">CCGE524</strain>
    </source>
</reference>
<feature type="signal peptide" evidence="1">
    <location>
        <begin position="1"/>
        <end position="22"/>
    </location>
</feature>
<sequence>MRSLELTAVVLLFLISSRISFAQSDAEEAANIIMKLCIAAGEESISITTTGSSVNASDQVVADRTSRGIVGGISNEITALAAEQASQARACTRKYLGQVLQILLRPSKFVPNAPPEAFQQDDASVIRECDRYATSPGNRDNPNRMMPIFYQHLNVTDGLRACSSALEREEDNPRIKYQLARIENKLGRYDAARARIDALIKIKYPPAFGERGDNFQFGDGIPVNMSAAIETYKRGVEIGDANSAFALAELYREGKSVKQDFLSARKYAEIAYKQGHPEAAFLLGAMYREGQGVDIDYSKARDLLTDAVAHGAVQGHFSLAALEDEGKGGPRDALAAGRNLFKALQLQSFSSIVDKIVDYQTGPDAWSSESMKSLQKELATVGYYSGAIDGVVGNSTKEAIEKYFNR</sequence>
<proteinExistence type="predicted"/>
<dbReference type="Pfam" id="PF08238">
    <property type="entry name" value="Sel1"/>
    <property type="match status" value="3"/>
</dbReference>
<dbReference type="InterPro" id="IPR002477">
    <property type="entry name" value="Peptidoglycan-bd-like"/>
</dbReference>
<dbReference type="EMBL" id="JARFYN010000064">
    <property type="protein sequence ID" value="MDL2409963.1"/>
    <property type="molecule type" value="Genomic_DNA"/>
</dbReference>
<comment type="caution">
    <text evidence="3">The sequence shown here is derived from an EMBL/GenBank/DDBJ whole genome shotgun (WGS) entry which is preliminary data.</text>
</comment>
<organism evidence="3 4">
    <name type="scientific">Rhizobium calliandrae</name>
    <dbReference type="NCBI Taxonomy" id="1312182"/>
    <lineage>
        <taxon>Bacteria</taxon>
        <taxon>Pseudomonadati</taxon>
        <taxon>Pseudomonadota</taxon>
        <taxon>Alphaproteobacteria</taxon>
        <taxon>Hyphomicrobiales</taxon>
        <taxon>Rhizobiaceae</taxon>
        <taxon>Rhizobium/Agrobacterium group</taxon>
        <taxon>Rhizobium</taxon>
    </lineage>
</organism>
<dbReference type="Pfam" id="PF01471">
    <property type="entry name" value="PG_binding_1"/>
    <property type="match status" value="1"/>
</dbReference>
<protein>
    <submittedName>
        <fullName evidence="3">Peptidoglycan-binding protein</fullName>
    </submittedName>
</protein>
<feature type="chain" id="PRO_5045605038" evidence="1">
    <location>
        <begin position="23"/>
        <end position="406"/>
    </location>
</feature>
<keyword evidence="4" id="KW-1185">Reference proteome</keyword>
<dbReference type="Gene3D" id="1.25.40.10">
    <property type="entry name" value="Tetratricopeptide repeat domain"/>
    <property type="match status" value="1"/>
</dbReference>
<dbReference type="Pfam" id="PF14559">
    <property type="entry name" value="TPR_19"/>
    <property type="match status" value="1"/>
</dbReference>
<dbReference type="InterPro" id="IPR050767">
    <property type="entry name" value="Sel1_AlgK"/>
</dbReference>
<name>A0ABT7KMV0_9HYPH</name>
<evidence type="ECO:0000313" key="3">
    <source>
        <dbReference type="EMBL" id="MDL2409963.1"/>
    </source>
</evidence>
<gene>
    <name evidence="3" type="ORF">PY650_30975</name>
</gene>
<evidence type="ECO:0000313" key="4">
    <source>
        <dbReference type="Proteomes" id="UP001172630"/>
    </source>
</evidence>
<dbReference type="Gene3D" id="1.10.101.10">
    <property type="entry name" value="PGBD-like superfamily/PGBD"/>
    <property type="match status" value="1"/>
</dbReference>
<evidence type="ECO:0000256" key="1">
    <source>
        <dbReference type="SAM" id="SignalP"/>
    </source>
</evidence>
<dbReference type="SUPFAM" id="SSF47090">
    <property type="entry name" value="PGBD-like"/>
    <property type="match status" value="1"/>
</dbReference>
<dbReference type="SMART" id="SM00671">
    <property type="entry name" value="SEL1"/>
    <property type="match status" value="4"/>
</dbReference>
<accession>A0ABT7KMV0</accession>
<keyword evidence="1" id="KW-0732">Signal</keyword>